<gene>
    <name evidence="1" type="ORF">DSO57_1027367</name>
</gene>
<protein>
    <submittedName>
        <fullName evidence="1">Uncharacterized protein</fullName>
    </submittedName>
</protein>
<sequence length="144" mass="16243">MISFRKEKKIADFADHFYLKAKIFTGSGSLTVHDAHIALHVAVKSYEVLYCTLMPAFQDNCTLDAWHTHLVPPNVRTKPCYPNFPGRLEVPPSTNKFVPKNDITKVVCHHCNWKGHYASKCNSNTGIHTLPPLESKLQGKVNVE</sequence>
<proteinExistence type="predicted"/>
<accession>A0ACC2UND6</accession>
<keyword evidence="2" id="KW-1185">Reference proteome</keyword>
<evidence type="ECO:0000313" key="1">
    <source>
        <dbReference type="EMBL" id="KAJ9088001.1"/>
    </source>
</evidence>
<comment type="caution">
    <text evidence="1">The sequence shown here is derived from an EMBL/GenBank/DDBJ whole genome shotgun (WGS) entry which is preliminary data.</text>
</comment>
<reference evidence="1" key="1">
    <citation type="submission" date="2022-04" db="EMBL/GenBank/DDBJ databases">
        <title>Genome of the entomopathogenic fungus Entomophthora muscae.</title>
        <authorList>
            <person name="Elya C."/>
            <person name="Lovett B.R."/>
            <person name="Lee E."/>
            <person name="Macias A.M."/>
            <person name="Hajek A.E."/>
            <person name="De Bivort B.L."/>
            <person name="Kasson M.T."/>
            <person name="De Fine Licht H.H."/>
            <person name="Stajich J.E."/>
        </authorList>
    </citation>
    <scope>NUCLEOTIDE SEQUENCE</scope>
    <source>
        <strain evidence="1">Berkeley</strain>
    </source>
</reference>
<organism evidence="1 2">
    <name type="scientific">Entomophthora muscae</name>
    <dbReference type="NCBI Taxonomy" id="34485"/>
    <lineage>
        <taxon>Eukaryota</taxon>
        <taxon>Fungi</taxon>
        <taxon>Fungi incertae sedis</taxon>
        <taxon>Zoopagomycota</taxon>
        <taxon>Entomophthoromycotina</taxon>
        <taxon>Entomophthoromycetes</taxon>
        <taxon>Entomophthorales</taxon>
        <taxon>Entomophthoraceae</taxon>
        <taxon>Entomophthora</taxon>
    </lineage>
</organism>
<dbReference type="Proteomes" id="UP001165960">
    <property type="component" value="Unassembled WGS sequence"/>
</dbReference>
<evidence type="ECO:0000313" key="2">
    <source>
        <dbReference type="Proteomes" id="UP001165960"/>
    </source>
</evidence>
<dbReference type="EMBL" id="QTSX02000166">
    <property type="protein sequence ID" value="KAJ9088001.1"/>
    <property type="molecule type" value="Genomic_DNA"/>
</dbReference>
<name>A0ACC2UND6_9FUNG</name>